<dbReference type="Proteomes" id="UP000887565">
    <property type="component" value="Unplaced"/>
</dbReference>
<dbReference type="InterPro" id="IPR007304">
    <property type="entry name" value="TAP46-like"/>
</dbReference>
<accession>A0A915KHZ4</accession>
<feature type="region of interest" description="Disordered" evidence="1">
    <location>
        <begin position="247"/>
        <end position="298"/>
    </location>
</feature>
<evidence type="ECO:0000313" key="2">
    <source>
        <dbReference type="Proteomes" id="UP000887565"/>
    </source>
</evidence>
<evidence type="ECO:0000313" key="3">
    <source>
        <dbReference type="WBParaSite" id="nRc.2.0.1.t37621-RA"/>
    </source>
</evidence>
<name>A0A915KHZ4_ROMCU</name>
<dbReference type="GO" id="GO:0051721">
    <property type="term" value="F:protein phosphatase 2A binding"/>
    <property type="evidence" value="ECO:0007669"/>
    <property type="project" value="TreeGrafter"/>
</dbReference>
<dbReference type="GO" id="GO:0009966">
    <property type="term" value="P:regulation of signal transduction"/>
    <property type="evidence" value="ECO:0007669"/>
    <property type="project" value="InterPro"/>
</dbReference>
<dbReference type="OMA" id="YDQHQKH"/>
<sequence>MENSDHVNSILNHDLARVVEDATELDDQISGTNSKEYQDRVKSTIGKLENMTRQVSRLDMFSENENLDELSTYNLRFLMLPALLACLNDKIIEVDRRQNLACVEVYICDFIKRLKSYGILPSSSYQFNVDSKESDSHGEKPALSSVPSQSSSTAEYLASAIRNREDKMKLYREHREFKDKYTTACKKYENLLNQQDEEFLPPKPVILTRCKLQKEVFGLGYPSIPTMTVEEFFEAKTKDGQIQAVNSYQGGPMTEEDEEIAKERAREKDDEELIQSERGFDEYKDDHRRGWGNTYNKG</sequence>
<feature type="region of interest" description="Disordered" evidence="1">
    <location>
        <begin position="130"/>
        <end position="151"/>
    </location>
</feature>
<dbReference type="Gene3D" id="1.25.40.540">
    <property type="entry name" value="TAP42-like family"/>
    <property type="match status" value="1"/>
</dbReference>
<reference evidence="3" key="1">
    <citation type="submission" date="2022-11" db="UniProtKB">
        <authorList>
            <consortium name="WormBaseParasite"/>
        </authorList>
    </citation>
    <scope>IDENTIFICATION</scope>
</reference>
<dbReference type="Pfam" id="PF04177">
    <property type="entry name" value="TAP42"/>
    <property type="match status" value="2"/>
</dbReference>
<dbReference type="GO" id="GO:0005829">
    <property type="term" value="C:cytosol"/>
    <property type="evidence" value="ECO:0007669"/>
    <property type="project" value="TreeGrafter"/>
</dbReference>
<protein>
    <submittedName>
        <fullName evidence="3">Immunoglobulin-binding protein 1</fullName>
    </submittedName>
</protein>
<dbReference type="PANTHER" id="PTHR10933:SF9">
    <property type="entry name" value="IMMUNOGLOBULIN-BINDING PROTEIN 1"/>
    <property type="match status" value="1"/>
</dbReference>
<dbReference type="PANTHER" id="PTHR10933">
    <property type="entry name" value="IMMUNOGLOBULIN-BINDING PROTEIN 1"/>
    <property type="match status" value="1"/>
</dbReference>
<proteinExistence type="predicted"/>
<feature type="compositionally biased region" description="Basic and acidic residues" evidence="1">
    <location>
        <begin position="130"/>
        <end position="140"/>
    </location>
</feature>
<feature type="compositionally biased region" description="Basic and acidic residues" evidence="1">
    <location>
        <begin position="278"/>
        <end position="289"/>
    </location>
</feature>
<keyword evidence="2" id="KW-1185">Reference proteome</keyword>
<dbReference type="GO" id="GO:0035303">
    <property type="term" value="P:regulation of dephosphorylation"/>
    <property type="evidence" value="ECO:0007669"/>
    <property type="project" value="TreeGrafter"/>
</dbReference>
<dbReference type="InterPro" id="IPR038511">
    <property type="entry name" value="TAP42/TAP46-like_sf"/>
</dbReference>
<dbReference type="WBParaSite" id="nRc.2.0.1.t37621-RA">
    <property type="protein sequence ID" value="nRc.2.0.1.t37621-RA"/>
    <property type="gene ID" value="nRc.2.0.1.g37621"/>
</dbReference>
<dbReference type="AlphaFoldDB" id="A0A915KHZ4"/>
<evidence type="ECO:0000256" key="1">
    <source>
        <dbReference type="SAM" id="MobiDB-lite"/>
    </source>
</evidence>
<organism evidence="2 3">
    <name type="scientific">Romanomermis culicivorax</name>
    <name type="common">Nematode worm</name>
    <dbReference type="NCBI Taxonomy" id="13658"/>
    <lineage>
        <taxon>Eukaryota</taxon>
        <taxon>Metazoa</taxon>
        <taxon>Ecdysozoa</taxon>
        <taxon>Nematoda</taxon>
        <taxon>Enoplea</taxon>
        <taxon>Dorylaimia</taxon>
        <taxon>Mermithida</taxon>
        <taxon>Mermithoidea</taxon>
        <taxon>Mermithidae</taxon>
        <taxon>Romanomermis</taxon>
    </lineage>
</organism>